<evidence type="ECO:0000313" key="2">
    <source>
        <dbReference type="Proteomes" id="UP000289738"/>
    </source>
</evidence>
<gene>
    <name evidence="1" type="ORF">Ahy_B05g076716</name>
</gene>
<dbReference type="EMBL" id="SDMP01000015">
    <property type="protein sequence ID" value="RYR08867.1"/>
    <property type="molecule type" value="Genomic_DNA"/>
</dbReference>
<evidence type="ECO:0000313" key="1">
    <source>
        <dbReference type="EMBL" id="RYR08867.1"/>
    </source>
</evidence>
<accession>A0A444Z3T9</accession>
<reference evidence="1 2" key="1">
    <citation type="submission" date="2019-01" db="EMBL/GenBank/DDBJ databases">
        <title>Sequencing of cultivated peanut Arachis hypogaea provides insights into genome evolution and oil improvement.</title>
        <authorList>
            <person name="Chen X."/>
        </authorList>
    </citation>
    <scope>NUCLEOTIDE SEQUENCE [LARGE SCALE GENOMIC DNA]</scope>
    <source>
        <strain evidence="2">cv. Fuhuasheng</strain>
        <tissue evidence="1">Leaves</tissue>
    </source>
</reference>
<dbReference type="Proteomes" id="UP000289738">
    <property type="component" value="Chromosome B05"/>
</dbReference>
<proteinExistence type="predicted"/>
<protein>
    <recommendedName>
        <fullName evidence="3">Aminotransferase-like plant mobile domain-containing protein</fullName>
    </recommendedName>
</protein>
<name>A0A444Z3T9_ARAHY</name>
<sequence>MCHAANKNIVKLACPLQLLQSWIFWHFPTFMPVDFDPFYWPLASKLQVGRILTIFEREKL</sequence>
<keyword evidence="2" id="KW-1185">Reference proteome</keyword>
<organism evidence="1 2">
    <name type="scientific">Arachis hypogaea</name>
    <name type="common">Peanut</name>
    <dbReference type="NCBI Taxonomy" id="3818"/>
    <lineage>
        <taxon>Eukaryota</taxon>
        <taxon>Viridiplantae</taxon>
        <taxon>Streptophyta</taxon>
        <taxon>Embryophyta</taxon>
        <taxon>Tracheophyta</taxon>
        <taxon>Spermatophyta</taxon>
        <taxon>Magnoliopsida</taxon>
        <taxon>eudicotyledons</taxon>
        <taxon>Gunneridae</taxon>
        <taxon>Pentapetalae</taxon>
        <taxon>rosids</taxon>
        <taxon>fabids</taxon>
        <taxon>Fabales</taxon>
        <taxon>Fabaceae</taxon>
        <taxon>Papilionoideae</taxon>
        <taxon>50 kb inversion clade</taxon>
        <taxon>dalbergioids sensu lato</taxon>
        <taxon>Dalbergieae</taxon>
        <taxon>Pterocarpus clade</taxon>
        <taxon>Arachis</taxon>
    </lineage>
</organism>
<dbReference type="AlphaFoldDB" id="A0A444Z3T9"/>
<evidence type="ECO:0008006" key="3">
    <source>
        <dbReference type="Google" id="ProtNLM"/>
    </source>
</evidence>
<comment type="caution">
    <text evidence="1">The sequence shown here is derived from an EMBL/GenBank/DDBJ whole genome shotgun (WGS) entry which is preliminary data.</text>
</comment>